<organism evidence="1 2">
    <name type="scientific">Arctium lappa</name>
    <name type="common">Greater burdock</name>
    <name type="synonym">Lappa major</name>
    <dbReference type="NCBI Taxonomy" id="4217"/>
    <lineage>
        <taxon>Eukaryota</taxon>
        <taxon>Viridiplantae</taxon>
        <taxon>Streptophyta</taxon>
        <taxon>Embryophyta</taxon>
        <taxon>Tracheophyta</taxon>
        <taxon>Spermatophyta</taxon>
        <taxon>Magnoliopsida</taxon>
        <taxon>eudicotyledons</taxon>
        <taxon>Gunneridae</taxon>
        <taxon>Pentapetalae</taxon>
        <taxon>asterids</taxon>
        <taxon>campanulids</taxon>
        <taxon>Asterales</taxon>
        <taxon>Asteraceae</taxon>
        <taxon>Carduoideae</taxon>
        <taxon>Cardueae</taxon>
        <taxon>Arctiinae</taxon>
        <taxon>Arctium</taxon>
    </lineage>
</organism>
<accession>A0ACB9A9E0</accession>
<reference evidence="2" key="1">
    <citation type="journal article" date="2022" name="Mol. Ecol. Resour.">
        <title>The genomes of chicory, endive, great burdock and yacon provide insights into Asteraceae palaeo-polyploidization history and plant inulin production.</title>
        <authorList>
            <person name="Fan W."/>
            <person name="Wang S."/>
            <person name="Wang H."/>
            <person name="Wang A."/>
            <person name="Jiang F."/>
            <person name="Liu H."/>
            <person name="Zhao H."/>
            <person name="Xu D."/>
            <person name="Zhang Y."/>
        </authorList>
    </citation>
    <scope>NUCLEOTIDE SEQUENCE [LARGE SCALE GENOMIC DNA]</scope>
    <source>
        <strain evidence="2">cv. Niubang</strain>
    </source>
</reference>
<name>A0ACB9A9E0_ARCLA</name>
<reference evidence="1 2" key="2">
    <citation type="journal article" date="2022" name="Mol. Ecol. Resour.">
        <title>The genomes of chicory, endive, great burdock and yacon provide insights into Asteraceae paleo-polyploidization history and plant inulin production.</title>
        <authorList>
            <person name="Fan W."/>
            <person name="Wang S."/>
            <person name="Wang H."/>
            <person name="Wang A."/>
            <person name="Jiang F."/>
            <person name="Liu H."/>
            <person name="Zhao H."/>
            <person name="Xu D."/>
            <person name="Zhang Y."/>
        </authorList>
    </citation>
    <scope>NUCLEOTIDE SEQUENCE [LARGE SCALE GENOMIC DNA]</scope>
    <source>
        <strain evidence="2">cv. Niubang</strain>
    </source>
</reference>
<keyword evidence="2" id="KW-1185">Reference proteome</keyword>
<proteinExistence type="predicted"/>
<comment type="caution">
    <text evidence="1">The sequence shown here is derived from an EMBL/GenBank/DDBJ whole genome shotgun (WGS) entry which is preliminary data.</text>
</comment>
<sequence>MIWFYYFIIIVLLCPNTRIVATSSIANQLAAAAAAAATDGNIGGINNKSCFHMEKQALLHFKASLQDPNGQLSTWIPEDDDCCKWNGVTCNNQTHHVTRLHLSTDLDVALVGLGGFGVPFQGFSLFGPVATGYVGKDGGVAGLRSIAPNVVSSTRNEGQVSSLVIDVDVDVDVEDGGSL</sequence>
<evidence type="ECO:0000313" key="1">
    <source>
        <dbReference type="EMBL" id="KAI3706381.1"/>
    </source>
</evidence>
<dbReference type="Proteomes" id="UP001055879">
    <property type="component" value="Linkage Group LG08"/>
</dbReference>
<gene>
    <name evidence="1" type="ORF">L6452_24077</name>
</gene>
<evidence type="ECO:0000313" key="2">
    <source>
        <dbReference type="Proteomes" id="UP001055879"/>
    </source>
</evidence>
<dbReference type="EMBL" id="CM042054">
    <property type="protein sequence ID" value="KAI3706381.1"/>
    <property type="molecule type" value="Genomic_DNA"/>
</dbReference>
<protein>
    <submittedName>
        <fullName evidence="1">Uncharacterized protein</fullName>
    </submittedName>
</protein>